<dbReference type="EMBL" id="JARJCM010000222">
    <property type="protein sequence ID" value="KAJ7021830.1"/>
    <property type="molecule type" value="Genomic_DNA"/>
</dbReference>
<sequence length="88" mass="9375">MVDQLSVFASQVTRVAVEVGTAGKLGGQAKVEGVQGTWKDPTDNVNTMASNLTWQVRSILEVTNGDLGRTMEGSSLSFNSPFSNTLKI</sequence>
<keyword evidence="1" id="KW-0597">Phosphoprotein</keyword>
<comment type="caution">
    <text evidence="3">The sequence shown here is derived from an EMBL/GenBank/DDBJ whole genome shotgun (WGS) entry which is preliminary data.</text>
</comment>
<accession>A0AAD6WQZ0</accession>
<name>A0AAD6WQZ0_9AGAR</name>
<reference evidence="3" key="1">
    <citation type="submission" date="2023-03" db="EMBL/GenBank/DDBJ databases">
        <title>Massive genome expansion in bonnet fungi (Mycena s.s.) driven by repeated elements and novel gene families across ecological guilds.</title>
        <authorList>
            <consortium name="Lawrence Berkeley National Laboratory"/>
            <person name="Harder C.B."/>
            <person name="Miyauchi S."/>
            <person name="Viragh M."/>
            <person name="Kuo A."/>
            <person name="Thoen E."/>
            <person name="Andreopoulos B."/>
            <person name="Lu D."/>
            <person name="Skrede I."/>
            <person name="Drula E."/>
            <person name="Henrissat B."/>
            <person name="Morin E."/>
            <person name="Kohler A."/>
            <person name="Barry K."/>
            <person name="LaButti K."/>
            <person name="Morin E."/>
            <person name="Salamov A."/>
            <person name="Lipzen A."/>
            <person name="Mereny Z."/>
            <person name="Hegedus B."/>
            <person name="Baldrian P."/>
            <person name="Stursova M."/>
            <person name="Weitz H."/>
            <person name="Taylor A."/>
            <person name="Grigoriev I.V."/>
            <person name="Nagy L.G."/>
            <person name="Martin F."/>
            <person name="Kauserud H."/>
        </authorList>
    </citation>
    <scope>NUCLEOTIDE SEQUENCE</scope>
    <source>
        <strain evidence="3">CBHHK200</strain>
    </source>
</reference>
<dbReference type="AlphaFoldDB" id="A0AAD6WQZ0"/>
<organism evidence="3 4">
    <name type="scientific">Mycena alexandri</name>
    <dbReference type="NCBI Taxonomy" id="1745969"/>
    <lineage>
        <taxon>Eukaryota</taxon>
        <taxon>Fungi</taxon>
        <taxon>Dikarya</taxon>
        <taxon>Basidiomycota</taxon>
        <taxon>Agaricomycotina</taxon>
        <taxon>Agaricomycetes</taxon>
        <taxon>Agaricomycetidae</taxon>
        <taxon>Agaricales</taxon>
        <taxon>Marasmiineae</taxon>
        <taxon>Mycenaceae</taxon>
        <taxon>Mycena</taxon>
    </lineage>
</organism>
<evidence type="ECO:0000313" key="4">
    <source>
        <dbReference type="Proteomes" id="UP001218188"/>
    </source>
</evidence>
<protein>
    <submittedName>
        <fullName evidence="3">Uncharacterized protein</fullName>
    </submittedName>
</protein>
<dbReference type="GO" id="GO:0000160">
    <property type="term" value="P:phosphorelay signal transduction system"/>
    <property type="evidence" value="ECO:0007669"/>
    <property type="project" value="UniProtKB-KW"/>
</dbReference>
<dbReference type="PANTHER" id="PTHR45339:SF1">
    <property type="entry name" value="HYBRID SIGNAL TRANSDUCTION HISTIDINE KINASE J"/>
    <property type="match status" value="1"/>
</dbReference>
<evidence type="ECO:0000313" key="3">
    <source>
        <dbReference type="EMBL" id="KAJ7021830.1"/>
    </source>
</evidence>
<keyword evidence="4" id="KW-1185">Reference proteome</keyword>
<dbReference type="Proteomes" id="UP001218188">
    <property type="component" value="Unassembled WGS sequence"/>
</dbReference>
<proteinExistence type="predicted"/>
<gene>
    <name evidence="3" type="ORF">C8F04DRAFT_1273241</name>
</gene>
<dbReference type="Gene3D" id="1.20.120.1530">
    <property type="match status" value="1"/>
</dbReference>
<dbReference type="PANTHER" id="PTHR45339">
    <property type="entry name" value="HYBRID SIGNAL TRANSDUCTION HISTIDINE KINASE J"/>
    <property type="match status" value="1"/>
</dbReference>
<keyword evidence="2" id="KW-0902">Two-component regulatory system</keyword>
<evidence type="ECO:0000256" key="1">
    <source>
        <dbReference type="ARBA" id="ARBA00022553"/>
    </source>
</evidence>
<evidence type="ECO:0000256" key="2">
    <source>
        <dbReference type="ARBA" id="ARBA00023012"/>
    </source>
</evidence>